<evidence type="ECO:0000259" key="4">
    <source>
        <dbReference type="Pfam" id="PF00775"/>
    </source>
</evidence>
<dbReference type="InterPro" id="IPR000627">
    <property type="entry name" value="Intradiol_dOase_C"/>
</dbReference>
<dbReference type="EMBL" id="BAAAMY010000001">
    <property type="protein sequence ID" value="GAA1907101.1"/>
    <property type="molecule type" value="Genomic_DNA"/>
</dbReference>
<keyword evidence="6" id="KW-1185">Reference proteome</keyword>
<keyword evidence="3" id="KW-0560">Oxidoreductase</keyword>
<proteinExistence type="inferred from homology"/>
<organism evidence="5 6">
    <name type="scientific">Nocardioides lentus</name>
    <dbReference type="NCBI Taxonomy" id="338077"/>
    <lineage>
        <taxon>Bacteria</taxon>
        <taxon>Bacillati</taxon>
        <taxon>Actinomycetota</taxon>
        <taxon>Actinomycetes</taxon>
        <taxon>Propionibacteriales</taxon>
        <taxon>Nocardioidaceae</taxon>
        <taxon>Nocardioides</taxon>
    </lineage>
</organism>
<evidence type="ECO:0000313" key="6">
    <source>
        <dbReference type="Proteomes" id="UP001501612"/>
    </source>
</evidence>
<keyword evidence="2" id="KW-0223">Dioxygenase</keyword>
<dbReference type="InterPro" id="IPR012786">
    <property type="entry name" value="Protocat_dOase_a"/>
</dbReference>
<comment type="caution">
    <text evidence="5">The sequence shown here is derived from an EMBL/GenBank/DDBJ whole genome shotgun (WGS) entry which is preliminary data.</text>
</comment>
<evidence type="ECO:0000256" key="1">
    <source>
        <dbReference type="ARBA" id="ARBA00007825"/>
    </source>
</evidence>
<protein>
    <submittedName>
        <fullName evidence="5">Protocatechuate 3,4-dioxygenase subunit alpha</fullName>
    </submittedName>
</protein>
<comment type="similarity">
    <text evidence="1">Belongs to the intradiol ring-cleavage dioxygenase family.</text>
</comment>
<evidence type="ECO:0000256" key="3">
    <source>
        <dbReference type="ARBA" id="ARBA00023002"/>
    </source>
</evidence>
<dbReference type="Gene3D" id="2.60.130.10">
    <property type="entry name" value="Aromatic compound dioxygenase"/>
    <property type="match status" value="1"/>
</dbReference>
<dbReference type="PANTHER" id="PTHR33711">
    <property type="entry name" value="DIOXYGENASE, PUTATIVE (AFU_ORTHOLOGUE AFUA_2G02910)-RELATED"/>
    <property type="match status" value="1"/>
</dbReference>
<evidence type="ECO:0000256" key="2">
    <source>
        <dbReference type="ARBA" id="ARBA00022964"/>
    </source>
</evidence>
<dbReference type="NCBIfam" id="TIGR02423">
    <property type="entry name" value="protocat_alph"/>
    <property type="match status" value="1"/>
</dbReference>
<dbReference type="InterPro" id="IPR050770">
    <property type="entry name" value="Intradiol_RC_Dioxygenase"/>
</dbReference>
<feature type="domain" description="Intradiol ring-cleavage dioxygenases" evidence="4">
    <location>
        <begin position="41"/>
        <end position="113"/>
    </location>
</feature>
<dbReference type="RefSeq" id="WP_344003215.1">
    <property type="nucleotide sequence ID" value="NZ_BAAAMY010000001.1"/>
</dbReference>
<reference evidence="6" key="1">
    <citation type="journal article" date="2019" name="Int. J. Syst. Evol. Microbiol.">
        <title>The Global Catalogue of Microorganisms (GCM) 10K type strain sequencing project: providing services to taxonomists for standard genome sequencing and annotation.</title>
        <authorList>
            <consortium name="The Broad Institute Genomics Platform"/>
            <consortium name="The Broad Institute Genome Sequencing Center for Infectious Disease"/>
            <person name="Wu L."/>
            <person name="Ma J."/>
        </authorList>
    </citation>
    <scope>NUCLEOTIDE SEQUENCE [LARGE SCALE GENOMIC DNA]</scope>
    <source>
        <strain evidence="6">JCM 14046</strain>
    </source>
</reference>
<gene>
    <name evidence="5" type="primary">pcaG</name>
    <name evidence="5" type="ORF">GCM10009737_04880</name>
</gene>
<name>A0ABP5ADL1_9ACTN</name>
<dbReference type="Proteomes" id="UP001501612">
    <property type="component" value="Unassembled WGS sequence"/>
</dbReference>
<accession>A0ABP5ADL1</accession>
<evidence type="ECO:0000313" key="5">
    <source>
        <dbReference type="EMBL" id="GAA1907101.1"/>
    </source>
</evidence>
<dbReference type="InterPro" id="IPR015889">
    <property type="entry name" value="Intradiol_dOase_core"/>
</dbReference>
<dbReference type="Pfam" id="PF00775">
    <property type="entry name" value="Dioxygenase_C"/>
    <property type="match status" value="1"/>
</dbReference>
<dbReference type="SUPFAM" id="SSF49482">
    <property type="entry name" value="Aromatic compound dioxygenase"/>
    <property type="match status" value="1"/>
</dbReference>
<sequence>MRDVATDLAPTPGQTVGPFYGYALPYPGDAELVAPGRADAVRLHGVVTDGEGAPVPDALLEIWQADPAGAVVARPGSLRRDGWTFTGWGRCATLDDGSYSFTTLRPGRTSDRQAPYVALTVFARGLLDRLQTRIYLPEERPGELAADPLLAALPPERRDTLVATADDDGFRFDLRLQGEDETVFLTHGPARHDR</sequence>
<dbReference type="PANTHER" id="PTHR33711:SF9">
    <property type="entry name" value="PROTOCATECHUATE 3,4-DIOXYGENASE ALPHA CHAIN"/>
    <property type="match status" value="1"/>
</dbReference>